<evidence type="ECO:0000313" key="2">
    <source>
        <dbReference type="EMBL" id="KOF75634.1"/>
    </source>
</evidence>
<keyword evidence="1" id="KW-0812">Transmembrane</keyword>
<proteinExistence type="predicted"/>
<evidence type="ECO:0000256" key="1">
    <source>
        <dbReference type="SAM" id="Phobius"/>
    </source>
</evidence>
<dbReference type="EMBL" id="KQ422036">
    <property type="protein sequence ID" value="KOF75634.1"/>
    <property type="molecule type" value="Genomic_DNA"/>
</dbReference>
<keyword evidence="1" id="KW-0472">Membrane</keyword>
<dbReference type="AlphaFoldDB" id="A0A0L8GFM4"/>
<organism evidence="2">
    <name type="scientific">Octopus bimaculoides</name>
    <name type="common">California two-spotted octopus</name>
    <dbReference type="NCBI Taxonomy" id="37653"/>
    <lineage>
        <taxon>Eukaryota</taxon>
        <taxon>Metazoa</taxon>
        <taxon>Spiralia</taxon>
        <taxon>Lophotrochozoa</taxon>
        <taxon>Mollusca</taxon>
        <taxon>Cephalopoda</taxon>
        <taxon>Coleoidea</taxon>
        <taxon>Octopodiformes</taxon>
        <taxon>Octopoda</taxon>
        <taxon>Incirrata</taxon>
        <taxon>Octopodidae</taxon>
        <taxon>Octopus</taxon>
    </lineage>
</organism>
<sequence length="60" mass="6983">MMHNIIPLFLQTTCRSIMQITDINLRCFSEFSTCTHIKYSYLITLALMAMLGFCFNLISQ</sequence>
<protein>
    <submittedName>
        <fullName evidence="2">Uncharacterized protein</fullName>
    </submittedName>
</protein>
<feature type="transmembrane region" description="Helical" evidence="1">
    <location>
        <begin position="39"/>
        <end position="58"/>
    </location>
</feature>
<gene>
    <name evidence="2" type="ORF">OCBIM_22034438mg</name>
</gene>
<keyword evidence="1" id="KW-1133">Transmembrane helix</keyword>
<name>A0A0L8GFM4_OCTBM</name>
<accession>A0A0L8GFM4</accession>
<reference evidence="2" key="1">
    <citation type="submission" date="2015-07" db="EMBL/GenBank/DDBJ databases">
        <title>MeaNS - Measles Nucleotide Surveillance Program.</title>
        <authorList>
            <person name="Tran T."/>
            <person name="Druce J."/>
        </authorList>
    </citation>
    <scope>NUCLEOTIDE SEQUENCE</scope>
    <source>
        <strain evidence="2">UCB-OBI-ISO-001</strain>
        <tissue evidence="2">Gonad</tissue>
    </source>
</reference>